<dbReference type="RefSeq" id="XP_047777534.1">
    <property type="nucleotide sequence ID" value="XM_047928347.1"/>
</dbReference>
<protein>
    <recommendedName>
        <fullName evidence="3">Reverse transcriptase zinc-binding domain-containing protein</fullName>
    </recommendedName>
</protein>
<evidence type="ECO:0000313" key="1">
    <source>
        <dbReference type="EMBL" id="KAH9835048.1"/>
    </source>
</evidence>
<dbReference type="EMBL" id="JADCUA010000014">
    <property type="protein sequence ID" value="KAH9835048.1"/>
    <property type="molecule type" value="Genomic_DNA"/>
</dbReference>
<reference evidence="1 2" key="1">
    <citation type="journal article" date="2021" name="Environ. Microbiol.">
        <title>Gene family expansions and transcriptome signatures uncover fungal adaptations to wood decay.</title>
        <authorList>
            <person name="Hage H."/>
            <person name="Miyauchi S."/>
            <person name="Viragh M."/>
            <person name="Drula E."/>
            <person name="Min B."/>
            <person name="Chaduli D."/>
            <person name="Navarro D."/>
            <person name="Favel A."/>
            <person name="Norest M."/>
            <person name="Lesage-Meessen L."/>
            <person name="Balint B."/>
            <person name="Merenyi Z."/>
            <person name="de Eugenio L."/>
            <person name="Morin E."/>
            <person name="Martinez A.T."/>
            <person name="Baldrian P."/>
            <person name="Stursova M."/>
            <person name="Martinez M.J."/>
            <person name="Novotny C."/>
            <person name="Magnuson J.K."/>
            <person name="Spatafora J.W."/>
            <person name="Maurice S."/>
            <person name="Pangilinan J."/>
            <person name="Andreopoulos W."/>
            <person name="LaButti K."/>
            <person name="Hundley H."/>
            <person name="Na H."/>
            <person name="Kuo A."/>
            <person name="Barry K."/>
            <person name="Lipzen A."/>
            <person name="Henrissat B."/>
            <person name="Riley R."/>
            <person name="Ahrendt S."/>
            <person name="Nagy L.G."/>
            <person name="Grigoriev I.V."/>
            <person name="Martin F."/>
            <person name="Rosso M.N."/>
        </authorList>
    </citation>
    <scope>NUCLEOTIDE SEQUENCE [LARGE SCALE GENOMIC DNA]</scope>
    <source>
        <strain evidence="1 2">CIRM-BRFM 1785</strain>
    </source>
</reference>
<comment type="caution">
    <text evidence="1">The sequence shown here is derived from an EMBL/GenBank/DDBJ whole genome shotgun (WGS) entry which is preliminary data.</text>
</comment>
<accession>A0ABQ8KC82</accession>
<proteinExistence type="predicted"/>
<organism evidence="1 2">
    <name type="scientific">Rhodofomes roseus</name>
    <dbReference type="NCBI Taxonomy" id="34475"/>
    <lineage>
        <taxon>Eukaryota</taxon>
        <taxon>Fungi</taxon>
        <taxon>Dikarya</taxon>
        <taxon>Basidiomycota</taxon>
        <taxon>Agaricomycotina</taxon>
        <taxon>Agaricomycetes</taxon>
        <taxon>Polyporales</taxon>
        <taxon>Rhodofomes</taxon>
    </lineage>
</organism>
<sequence length="360" mass="41986">MESNILAKILIDRLPEWEDRGWIGISGATYLRALVNRLRQRCAVTTFRTPASQEEQSLRNDISDRLQTRWARAQQIPVPPTEVSAFKLSGARVAVLTQQIAYKGIRAHARTPKRPSTMRTISSVLTHVQNKEEAALEALIWRSGRHKDLARPIADFLWKNLHKAYKVGTYWSHIPNYEDRAECKPCGVTENMDHILLKCNADHQDTLWRLTLRLLHKKGFTRTSLSYEDILSIGLSPKSNKNSPIREPHLRLRRIAVSETAYLIWKLRCERVIRHEDDPEWRHNIQSVIAKWFYTINRRLRLDIWSTKRRFGRLQRNKNLVLATWTKVLEDELALPEDWTTVHRFLVGIDPELCSDIDPG</sequence>
<name>A0ABQ8KC82_9APHY</name>
<gene>
    <name evidence="1" type="ORF">C8Q71DRAFT_872296</name>
</gene>
<dbReference type="Proteomes" id="UP000814176">
    <property type="component" value="Unassembled WGS sequence"/>
</dbReference>
<evidence type="ECO:0008006" key="3">
    <source>
        <dbReference type="Google" id="ProtNLM"/>
    </source>
</evidence>
<dbReference type="GeneID" id="72009079"/>
<keyword evidence="2" id="KW-1185">Reference proteome</keyword>
<evidence type="ECO:0000313" key="2">
    <source>
        <dbReference type="Proteomes" id="UP000814176"/>
    </source>
</evidence>